<gene>
    <name evidence="2" type="ORF">CAL12_02820</name>
</gene>
<keyword evidence="1" id="KW-0732">Signal</keyword>
<keyword evidence="3" id="KW-1185">Reference proteome</keyword>
<evidence type="ECO:0000313" key="3">
    <source>
        <dbReference type="Proteomes" id="UP000194151"/>
    </source>
</evidence>
<dbReference type="OrthoDB" id="6931506at2"/>
<accession>A0A1W6YTB0</accession>
<proteinExistence type="predicted"/>
<dbReference type="AlphaFoldDB" id="A0A1W6YTB0"/>
<feature type="chain" id="PRO_5010885729" evidence="1">
    <location>
        <begin position="23"/>
        <end position="109"/>
    </location>
</feature>
<evidence type="ECO:0000313" key="2">
    <source>
        <dbReference type="EMBL" id="ARP84332.1"/>
    </source>
</evidence>
<feature type="signal peptide" evidence="1">
    <location>
        <begin position="1"/>
        <end position="22"/>
    </location>
</feature>
<dbReference type="RefSeq" id="WP_086067643.1">
    <property type="nucleotide sequence ID" value="NZ_CP021108.1"/>
</dbReference>
<dbReference type="STRING" id="1416806.CAL12_02820"/>
<organism evidence="2 3">
    <name type="scientific">Bordetella genomosp. 8</name>
    <dbReference type="NCBI Taxonomy" id="1416806"/>
    <lineage>
        <taxon>Bacteria</taxon>
        <taxon>Pseudomonadati</taxon>
        <taxon>Pseudomonadota</taxon>
        <taxon>Betaproteobacteria</taxon>
        <taxon>Burkholderiales</taxon>
        <taxon>Alcaligenaceae</taxon>
        <taxon>Bordetella</taxon>
    </lineage>
</organism>
<dbReference type="EMBL" id="CP021108">
    <property type="protein sequence ID" value="ARP84332.1"/>
    <property type="molecule type" value="Genomic_DNA"/>
</dbReference>
<sequence>MKKLFAASLFACALLPLASAHAGRDKNEPDEGYVIADGREYTDHDKGKHKDQYRDGDCEVKRKWKKNGEYQEQRKCKPQKYVEPVVVPVYPVAPAGPGITINGTAVIRP</sequence>
<reference evidence="2 3" key="1">
    <citation type="submission" date="2017-05" db="EMBL/GenBank/DDBJ databases">
        <title>Complete and WGS of Bordetella genogroups.</title>
        <authorList>
            <person name="Spilker T."/>
            <person name="LiPuma J."/>
        </authorList>
    </citation>
    <scope>NUCLEOTIDE SEQUENCE [LARGE SCALE GENOMIC DNA]</scope>
    <source>
        <strain evidence="2 3">AU19157</strain>
    </source>
</reference>
<evidence type="ECO:0000256" key="1">
    <source>
        <dbReference type="SAM" id="SignalP"/>
    </source>
</evidence>
<dbReference type="Proteomes" id="UP000194151">
    <property type="component" value="Chromosome"/>
</dbReference>
<protein>
    <submittedName>
        <fullName evidence="2">Uncharacterized protein</fullName>
    </submittedName>
</protein>
<dbReference type="KEGG" id="bgv:CAL12_02820"/>
<name>A0A1W6YTB0_9BORD</name>